<dbReference type="EMBL" id="MU275941">
    <property type="protein sequence ID" value="KAI0045815.1"/>
    <property type="molecule type" value="Genomic_DNA"/>
</dbReference>
<reference evidence="1" key="2">
    <citation type="journal article" date="2022" name="New Phytol.">
        <title>Evolutionary transition to the ectomycorrhizal habit in the genomes of a hyperdiverse lineage of mushroom-forming fungi.</title>
        <authorList>
            <person name="Looney B."/>
            <person name="Miyauchi S."/>
            <person name="Morin E."/>
            <person name="Drula E."/>
            <person name="Courty P.E."/>
            <person name="Kohler A."/>
            <person name="Kuo A."/>
            <person name="LaButti K."/>
            <person name="Pangilinan J."/>
            <person name="Lipzen A."/>
            <person name="Riley R."/>
            <person name="Andreopoulos W."/>
            <person name="He G."/>
            <person name="Johnson J."/>
            <person name="Nolan M."/>
            <person name="Tritt A."/>
            <person name="Barry K.W."/>
            <person name="Grigoriev I.V."/>
            <person name="Nagy L.G."/>
            <person name="Hibbett D."/>
            <person name="Henrissat B."/>
            <person name="Matheny P.B."/>
            <person name="Labbe J."/>
            <person name="Martin F.M."/>
        </authorList>
    </citation>
    <scope>NUCLEOTIDE SEQUENCE</scope>
    <source>
        <strain evidence="1">FP105234-sp</strain>
    </source>
</reference>
<comment type="caution">
    <text evidence="1">The sequence shown here is derived from an EMBL/GenBank/DDBJ whole genome shotgun (WGS) entry which is preliminary data.</text>
</comment>
<name>A0ACB8RP54_9AGAM</name>
<evidence type="ECO:0000313" key="2">
    <source>
        <dbReference type="Proteomes" id="UP000814033"/>
    </source>
</evidence>
<dbReference type="Proteomes" id="UP000814033">
    <property type="component" value="Unassembled WGS sequence"/>
</dbReference>
<proteinExistence type="predicted"/>
<evidence type="ECO:0000313" key="1">
    <source>
        <dbReference type="EMBL" id="KAI0045815.1"/>
    </source>
</evidence>
<organism evidence="1 2">
    <name type="scientific">Auriscalpium vulgare</name>
    <dbReference type="NCBI Taxonomy" id="40419"/>
    <lineage>
        <taxon>Eukaryota</taxon>
        <taxon>Fungi</taxon>
        <taxon>Dikarya</taxon>
        <taxon>Basidiomycota</taxon>
        <taxon>Agaricomycotina</taxon>
        <taxon>Agaricomycetes</taxon>
        <taxon>Russulales</taxon>
        <taxon>Auriscalpiaceae</taxon>
        <taxon>Auriscalpium</taxon>
    </lineage>
</organism>
<gene>
    <name evidence="1" type="ORF">FA95DRAFT_1560780</name>
</gene>
<protein>
    <submittedName>
        <fullName evidence="1">Uncharacterized protein</fullName>
    </submittedName>
</protein>
<accession>A0ACB8RP54</accession>
<keyword evidence="2" id="KW-1185">Reference proteome</keyword>
<reference evidence="1" key="1">
    <citation type="submission" date="2021-02" db="EMBL/GenBank/DDBJ databases">
        <authorList>
            <consortium name="DOE Joint Genome Institute"/>
            <person name="Ahrendt S."/>
            <person name="Looney B.P."/>
            <person name="Miyauchi S."/>
            <person name="Morin E."/>
            <person name="Drula E."/>
            <person name="Courty P.E."/>
            <person name="Chicoki N."/>
            <person name="Fauchery L."/>
            <person name="Kohler A."/>
            <person name="Kuo A."/>
            <person name="Labutti K."/>
            <person name="Pangilinan J."/>
            <person name="Lipzen A."/>
            <person name="Riley R."/>
            <person name="Andreopoulos W."/>
            <person name="He G."/>
            <person name="Johnson J."/>
            <person name="Barry K.W."/>
            <person name="Grigoriev I.V."/>
            <person name="Nagy L."/>
            <person name="Hibbett D."/>
            <person name="Henrissat B."/>
            <person name="Matheny P.B."/>
            <person name="Labbe J."/>
            <person name="Martin F."/>
        </authorList>
    </citation>
    <scope>NUCLEOTIDE SEQUENCE</scope>
    <source>
        <strain evidence="1">FP105234-sp</strain>
    </source>
</reference>
<sequence length="56" mass="6004">MVRLSQLLVAFVAIAAASAMPVHRRSTEDSVTLAARACVSRLHCASRSRPTVTPLQ</sequence>